<dbReference type="Pfam" id="PF00494">
    <property type="entry name" value="SQS_PSY"/>
    <property type="match status" value="1"/>
</dbReference>
<dbReference type="PROSITE" id="PS01045">
    <property type="entry name" value="SQUALEN_PHYTOEN_SYN_2"/>
    <property type="match status" value="1"/>
</dbReference>
<name>A0A504UAT3_9HYPH</name>
<dbReference type="InterPro" id="IPR002060">
    <property type="entry name" value="Squ/phyt_synthse"/>
</dbReference>
<evidence type="ECO:0000313" key="6">
    <source>
        <dbReference type="EMBL" id="TPP06766.1"/>
    </source>
</evidence>
<protein>
    <submittedName>
        <fullName evidence="6">Phytoene/squalene synthase family protein</fullName>
    </submittedName>
</protein>
<dbReference type="CDD" id="cd00683">
    <property type="entry name" value="Trans_IPPS_HH"/>
    <property type="match status" value="1"/>
</dbReference>
<dbReference type="InterPro" id="IPR008949">
    <property type="entry name" value="Isoprenoid_synthase_dom_sf"/>
</dbReference>
<dbReference type="SFLD" id="SFLDG01212">
    <property type="entry name" value="Phytoene_synthase_like"/>
    <property type="match status" value="1"/>
</dbReference>
<proteinExistence type="inferred from homology"/>
<dbReference type="Proteomes" id="UP000316429">
    <property type="component" value="Unassembled WGS sequence"/>
</dbReference>
<dbReference type="OrthoDB" id="9807580at2"/>
<accession>A0A504UAT3</accession>
<dbReference type="EMBL" id="VFYP01000003">
    <property type="protein sequence ID" value="TPP06766.1"/>
    <property type="molecule type" value="Genomic_DNA"/>
</dbReference>
<reference evidence="6 7" key="1">
    <citation type="submission" date="2019-06" db="EMBL/GenBank/DDBJ databases">
        <title>Rhizobium sp. CL12 isolated from roots of soybean.</title>
        <authorList>
            <person name="Wang C."/>
        </authorList>
    </citation>
    <scope>NUCLEOTIDE SEQUENCE [LARGE SCALE GENOMIC DNA]</scope>
    <source>
        <strain evidence="6 7">CL12</strain>
    </source>
</reference>
<dbReference type="SUPFAM" id="SSF48576">
    <property type="entry name" value="Terpenoid synthases"/>
    <property type="match status" value="1"/>
</dbReference>
<dbReference type="GO" id="GO:0051996">
    <property type="term" value="F:squalene synthase [NAD(P)H] activity"/>
    <property type="evidence" value="ECO:0007669"/>
    <property type="project" value="InterPro"/>
</dbReference>
<dbReference type="FunFam" id="1.10.600.10:FF:000020">
    <property type="entry name" value="Phytoene synthase"/>
    <property type="match status" value="1"/>
</dbReference>
<keyword evidence="4" id="KW-0125">Carotenoid biosynthesis</keyword>
<dbReference type="GO" id="GO:0004311">
    <property type="term" value="F:geranylgeranyl diphosphate synthase activity"/>
    <property type="evidence" value="ECO:0007669"/>
    <property type="project" value="InterPro"/>
</dbReference>
<comment type="pathway">
    <text evidence="1">Carotenoid biosynthesis; phytoene biosynthesis.</text>
</comment>
<keyword evidence="7" id="KW-1185">Reference proteome</keyword>
<dbReference type="InterPro" id="IPR044843">
    <property type="entry name" value="Trans_IPPS_bact-type"/>
</dbReference>
<dbReference type="InterPro" id="IPR033904">
    <property type="entry name" value="Trans_IPPS_HH"/>
</dbReference>
<keyword evidence="3" id="KW-0808">Transferase</keyword>
<evidence type="ECO:0000256" key="1">
    <source>
        <dbReference type="ARBA" id="ARBA00004684"/>
    </source>
</evidence>
<gene>
    <name evidence="6" type="ORF">FJQ55_18700</name>
</gene>
<dbReference type="Gene3D" id="1.10.600.10">
    <property type="entry name" value="Farnesyl Diphosphate Synthase"/>
    <property type="match status" value="1"/>
</dbReference>
<dbReference type="RefSeq" id="WP_140830738.1">
    <property type="nucleotide sequence ID" value="NZ_VFYP01000003.1"/>
</dbReference>
<dbReference type="AlphaFoldDB" id="A0A504UAT3"/>
<organism evidence="6 7">
    <name type="scientific">Rhizobium glycinendophyticum</name>
    <dbReference type="NCBI Taxonomy" id="2589807"/>
    <lineage>
        <taxon>Bacteria</taxon>
        <taxon>Pseudomonadati</taxon>
        <taxon>Pseudomonadota</taxon>
        <taxon>Alphaproteobacteria</taxon>
        <taxon>Hyphomicrobiales</taxon>
        <taxon>Rhizobiaceae</taxon>
        <taxon>Rhizobium/Agrobacterium group</taxon>
        <taxon>Rhizobium</taxon>
    </lineage>
</organism>
<dbReference type="PANTHER" id="PTHR31480">
    <property type="entry name" value="BIFUNCTIONAL LYCOPENE CYCLASE/PHYTOENE SYNTHASE"/>
    <property type="match status" value="1"/>
</dbReference>
<comment type="similarity">
    <text evidence="2">Belongs to the phytoene/squalene synthase family.</text>
</comment>
<evidence type="ECO:0000256" key="3">
    <source>
        <dbReference type="ARBA" id="ARBA00022679"/>
    </source>
</evidence>
<comment type="cofactor">
    <cofactor evidence="5">
        <name>ATP</name>
        <dbReference type="ChEBI" id="CHEBI:30616"/>
    </cofactor>
</comment>
<evidence type="ECO:0000256" key="4">
    <source>
        <dbReference type="ARBA" id="ARBA00022746"/>
    </source>
</evidence>
<sequence>MTASEISLQVGRESGHLARPLARRPVILNYGFSGEVEDEKACSAAIRRGSKSFHLASLMLPSPTRQAARALYAFCRHSDDLIDAPRSGHSALQRLRLRLDQIYAGDPAPFACDRAFARAVEEHGIPKPVVEALLDGFAMDLDGRRYQTLDELKSYATCVAASVGLMMAAVMGVSDRFALARAADLGLAMQLTNIARDVGEDARNGRLYLPLDWLSDHGIEADAFLGDPRFSPALGDVVRKLLHEADRHYRLGHAGIASLPPACRHAIRTAALVYEEIGTAIAANGFDSITHRARTALGRKLTLLVRARRPDCRLAIGGHVSLQSPADSASASLVSLASAAAATVAPRQFAEQTEGTAGRLTAILLRLQTQAREERDLRRLAAREKAASLA</sequence>
<evidence type="ECO:0000256" key="5">
    <source>
        <dbReference type="ARBA" id="ARBA00053028"/>
    </source>
</evidence>
<dbReference type="InterPro" id="IPR019845">
    <property type="entry name" value="Squalene/phytoene_synthase_CS"/>
</dbReference>
<evidence type="ECO:0000313" key="7">
    <source>
        <dbReference type="Proteomes" id="UP000316429"/>
    </source>
</evidence>
<comment type="caution">
    <text evidence="6">The sequence shown here is derived from an EMBL/GenBank/DDBJ whole genome shotgun (WGS) entry which is preliminary data.</text>
</comment>
<dbReference type="SFLD" id="SFLDS00005">
    <property type="entry name" value="Isoprenoid_Synthase_Type_I"/>
    <property type="match status" value="1"/>
</dbReference>
<dbReference type="GO" id="GO:0016117">
    <property type="term" value="P:carotenoid biosynthetic process"/>
    <property type="evidence" value="ECO:0007669"/>
    <property type="project" value="UniProtKB-KW"/>
</dbReference>
<evidence type="ECO:0000256" key="2">
    <source>
        <dbReference type="ARBA" id="ARBA00006251"/>
    </source>
</evidence>
<dbReference type="SFLD" id="SFLDG01018">
    <property type="entry name" value="Squalene/Phytoene_Synthase_Lik"/>
    <property type="match status" value="1"/>
</dbReference>